<dbReference type="GO" id="GO:0030366">
    <property type="term" value="F:molybdopterin synthase activity"/>
    <property type="evidence" value="ECO:0007669"/>
    <property type="project" value="UniProtKB-EC"/>
</dbReference>
<protein>
    <submittedName>
        <fullName evidence="1">Molybdopterin synthase, small subunit</fullName>
        <ecNumber evidence="1">2.8.1.12</ecNumber>
    </submittedName>
</protein>
<dbReference type="InterPro" id="IPR003749">
    <property type="entry name" value="ThiS/MoaD-like"/>
</dbReference>
<accession>A0A381D7F9</accession>
<dbReference type="Pfam" id="PF02597">
    <property type="entry name" value="ThiS"/>
    <property type="match status" value="1"/>
</dbReference>
<gene>
    <name evidence="1" type="primary">moaD</name>
    <name evidence="1" type="ORF">CIGN_0051</name>
</gene>
<dbReference type="Gene3D" id="3.10.20.30">
    <property type="match status" value="1"/>
</dbReference>
<dbReference type="AlphaFoldDB" id="A0A1X9SQ80"/>
<evidence type="ECO:0000313" key="1">
    <source>
        <dbReference type="EMBL" id="ARQ98394.1"/>
    </source>
</evidence>
<dbReference type="Proteomes" id="UP000194309">
    <property type="component" value="Chromosome"/>
</dbReference>
<dbReference type="OrthoDB" id="5339935at2"/>
<keyword evidence="1" id="KW-0808">Transferase</keyword>
<proteinExistence type="predicted"/>
<dbReference type="SUPFAM" id="SSF54285">
    <property type="entry name" value="MoaD/ThiS"/>
    <property type="match status" value="1"/>
</dbReference>
<dbReference type="InterPro" id="IPR016155">
    <property type="entry name" value="Mopterin_synth/thiamin_S_b"/>
</dbReference>
<dbReference type="KEGG" id="cdev:CIGN_0051"/>
<dbReference type="InterPro" id="IPR012675">
    <property type="entry name" value="Beta-grasp_dom_sf"/>
</dbReference>
<dbReference type="EC" id="2.8.1.12" evidence="1"/>
<organism evidence="1 2">
    <name type="scientific">Campylobacter devanensis</name>
    <dbReference type="NCBI Taxonomy" id="3161138"/>
    <lineage>
        <taxon>Bacteria</taxon>
        <taxon>Pseudomonadati</taxon>
        <taxon>Campylobacterota</taxon>
        <taxon>Epsilonproteobacteria</taxon>
        <taxon>Campylobacterales</taxon>
        <taxon>Campylobacteraceae</taxon>
        <taxon>Campylobacter</taxon>
    </lineage>
</organism>
<keyword evidence="2" id="KW-1185">Reference proteome</keyword>
<dbReference type="STRING" id="1660064.CIGN_0051"/>
<reference evidence="1 2" key="1">
    <citation type="journal article" date="2017" name="Genome Biol. Evol.">
        <title>Comparative Genomic Analysis Identifies a Campylobacter Clade Deficient in Selenium Metabolism.</title>
        <authorList>
            <person name="Miller W.G."/>
            <person name="Yee E."/>
            <person name="Lopes B.S."/>
            <person name="Chapman M.H."/>
            <person name="Huynh S."/>
            <person name="Bono J.L."/>
            <person name="Parker C.T."/>
            <person name="Strachan N.J.C."/>
            <person name="Forbes K.J."/>
        </authorList>
    </citation>
    <scope>NUCLEOTIDE SEQUENCE [LARGE SCALE GENOMIC DNA]</scope>
    <source>
        <strain evidence="1 2">NCTC 13003</strain>
    </source>
</reference>
<evidence type="ECO:0000313" key="2">
    <source>
        <dbReference type="Proteomes" id="UP000194309"/>
    </source>
</evidence>
<name>A0A1X9SQ80_9BACT</name>
<accession>A0A1X9SQ80</accession>
<sequence length="73" mass="7938">MIKVEFLGPIGLDAMELEVANLKELKEILAQNEQASKWLELCAVAINDEIASDINTKLNDGDRICILPPVCGG</sequence>
<dbReference type="EMBL" id="CP018788">
    <property type="protein sequence ID" value="ARQ98394.1"/>
    <property type="molecule type" value="Genomic_DNA"/>
</dbReference>